<dbReference type="InterPro" id="IPR006305">
    <property type="entry name" value="FliQ"/>
</dbReference>
<dbReference type="Pfam" id="PF01313">
    <property type="entry name" value="Bac_export_3"/>
    <property type="match status" value="1"/>
</dbReference>
<keyword evidence="10" id="KW-0282">Flagellum</keyword>
<evidence type="ECO:0000256" key="8">
    <source>
        <dbReference type="ARBA" id="ARBA00023143"/>
    </source>
</evidence>
<proteinExistence type="inferred from homology"/>
<protein>
    <recommendedName>
        <fullName evidence="3 9">Flagellar biosynthetic protein FliQ</fullName>
    </recommendedName>
</protein>
<evidence type="ECO:0000256" key="5">
    <source>
        <dbReference type="ARBA" id="ARBA00022692"/>
    </source>
</evidence>
<evidence type="ECO:0000256" key="1">
    <source>
        <dbReference type="ARBA" id="ARBA00004651"/>
    </source>
</evidence>
<evidence type="ECO:0000256" key="4">
    <source>
        <dbReference type="ARBA" id="ARBA00022475"/>
    </source>
</evidence>
<organism evidence="10 11">
    <name type="scientific">Fusibacter tunisiensis</name>
    <dbReference type="NCBI Taxonomy" id="1008308"/>
    <lineage>
        <taxon>Bacteria</taxon>
        <taxon>Bacillati</taxon>
        <taxon>Bacillota</taxon>
        <taxon>Clostridia</taxon>
        <taxon>Eubacteriales</taxon>
        <taxon>Eubacteriales Family XII. Incertae Sedis</taxon>
        <taxon>Fusibacter</taxon>
    </lineage>
</organism>
<dbReference type="PRINTS" id="PR00952">
    <property type="entry name" value="TYPE3IMQPROT"/>
</dbReference>
<keyword evidence="8 9" id="KW-0975">Bacterial flagellum</keyword>
<evidence type="ECO:0000256" key="3">
    <source>
        <dbReference type="ARBA" id="ARBA00021718"/>
    </source>
</evidence>
<evidence type="ECO:0000256" key="9">
    <source>
        <dbReference type="RuleBase" id="RU364090"/>
    </source>
</evidence>
<keyword evidence="10" id="KW-0969">Cilium</keyword>
<dbReference type="InterPro" id="IPR002191">
    <property type="entry name" value="Bac_export_3"/>
</dbReference>
<comment type="similarity">
    <text evidence="2 9">Belongs to the FliQ/MopD/SpaQ family.</text>
</comment>
<dbReference type="Proteomes" id="UP000767854">
    <property type="component" value="Unassembled WGS sequence"/>
</dbReference>
<keyword evidence="5 9" id="KW-0812">Transmembrane</keyword>
<dbReference type="PANTHER" id="PTHR34040">
    <property type="entry name" value="FLAGELLAR BIOSYNTHETIC PROTEIN FLIQ"/>
    <property type="match status" value="1"/>
</dbReference>
<evidence type="ECO:0000256" key="6">
    <source>
        <dbReference type="ARBA" id="ARBA00022989"/>
    </source>
</evidence>
<sequence>MNESMIIDLFTESIKMILILSAPMLLSGLLIGLLIAIFQATTQIQEATLAFVPKIIVVFLVMMFTGPWLINSLIDFTTMIMNMIDLIIY</sequence>
<dbReference type="EMBL" id="JAFBDT010000001">
    <property type="protein sequence ID" value="MBM7560599.1"/>
    <property type="molecule type" value="Genomic_DNA"/>
</dbReference>
<evidence type="ECO:0000256" key="2">
    <source>
        <dbReference type="ARBA" id="ARBA00006156"/>
    </source>
</evidence>
<evidence type="ECO:0000256" key="7">
    <source>
        <dbReference type="ARBA" id="ARBA00023136"/>
    </source>
</evidence>
<dbReference type="PANTHER" id="PTHR34040:SF2">
    <property type="entry name" value="FLAGELLAR BIOSYNTHETIC PROTEIN FLIQ"/>
    <property type="match status" value="1"/>
</dbReference>
<keyword evidence="7 9" id="KW-0472">Membrane</keyword>
<keyword evidence="11" id="KW-1185">Reference proteome</keyword>
<accession>A0ABS2MMJ4</accession>
<gene>
    <name evidence="9" type="primary">fliQ</name>
    <name evidence="10" type="ORF">JOC49_000108</name>
</gene>
<keyword evidence="4 9" id="KW-1003">Cell membrane</keyword>
<dbReference type="PIRSF" id="PIRSF004669">
    <property type="entry name" value="FliQ"/>
    <property type="match status" value="1"/>
</dbReference>
<reference evidence="10 11" key="1">
    <citation type="submission" date="2021-01" db="EMBL/GenBank/DDBJ databases">
        <title>Genomic Encyclopedia of Type Strains, Phase IV (KMG-IV): sequencing the most valuable type-strain genomes for metagenomic binning, comparative biology and taxonomic classification.</title>
        <authorList>
            <person name="Goeker M."/>
        </authorList>
    </citation>
    <scope>NUCLEOTIDE SEQUENCE [LARGE SCALE GENOMIC DNA]</scope>
    <source>
        <strain evidence="10 11">DSM 24436</strain>
    </source>
</reference>
<feature type="transmembrane region" description="Helical" evidence="9">
    <location>
        <begin position="16"/>
        <end position="38"/>
    </location>
</feature>
<name>A0ABS2MMJ4_9FIRM</name>
<comment type="subcellular location">
    <subcellularLocation>
        <location evidence="1 9">Cell membrane</location>
        <topology evidence="1">Multi-pass membrane protein</topology>
    </subcellularLocation>
    <subcellularLocation>
        <location evidence="9">Bacterial flagellum basal body</location>
    </subcellularLocation>
</comment>
<dbReference type="NCBIfam" id="TIGR01402">
    <property type="entry name" value="fliQ"/>
    <property type="match status" value="1"/>
</dbReference>
<evidence type="ECO:0000313" key="10">
    <source>
        <dbReference type="EMBL" id="MBM7560599.1"/>
    </source>
</evidence>
<evidence type="ECO:0000313" key="11">
    <source>
        <dbReference type="Proteomes" id="UP000767854"/>
    </source>
</evidence>
<comment type="caution">
    <text evidence="10">The sequence shown here is derived from an EMBL/GenBank/DDBJ whole genome shotgun (WGS) entry which is preliminary data.</text>
</comment>
<dbReference type="RefSeq" id="WP_204661127.1">
    <property type="nucleotide sequence ID" value="NZ_JAFBDT010000001.1"/>
</dbReference>
<keyword evidence="6 9" id="KW-1133">Transmembrane helix</keyword>
<feature type="transmembrane region" description="Helical" evidence="9">
    <location>
        <begin position="50"/>
        <end position="70"/>
    </location>
</feature>
<keyword evidence="10" id="KW-0966">Cell projection</keyword>
<comment type="function">
    <text evidence="9">Role in flagellar biosynthesis.</text>
</comment>